<evidence type="ECO:0000256" key="1">
    <source>
        <dbReference type="ARBA" id="ARBA00004138"/>
    </source>
</evidence>
<feature type="non-terminal residue" evidence="9">
    <location>
        <position position="1"/>
    </location>
</feature>
<dbReference type="HOGENOM" id="CLU_064319_0_0_1"/>
<evidence type="ECO:0000313" key="9">
    <source>
        <dbReference type="EMBL" id="EDO42783.1"/>
    </source>
</evidence>
<keyword evidence="5" id="KW-0677">Repeat</keyword>
<evidence type="ECO:0008006" key="11">
    <source>
        <dbReference type="Google" id="ProtNLM"/>
    </source>
</evidence>
<accession>A7S0R4</accession>
<name>A7S0R4_NEMVE</name>
<dbReference type="GO" id="GO:0005856">
    <property type="term" value="C:cytoskeleton"/>
    <property type="evidence" value="ECO:0007669"/>
    <property type="project" value="UniProtKB-SubCell"/>
</dbReference>
<dbReference type="InterPro" id="IPR015943">
    <property type="entry name" value="WD40/YVTN_repeat-like_dom_sf"/>
</dbReference>
<evidence type="ECO:0000256" key="6">
    <source>
        <dbReference type="ARBA" id="ARBA00023054"/>
    </source>
</evidence>
<proteinExistence type="predicted"/>
<evidence type="ECO:0000256" key="2">
    <source>
        <dbReference type="ARBA" id="ARBA00004245"/>
    </source>
</evidence>
<evidence type="ECO:0000256" key="8">
    <source>
        <dbReference type="ARBA" id="ARBA00023273"/>
    </source>
</evidence>
<keyword evidence="4" id="KW-0853">WD repeat</keyword>
<keyword evidence="8" id="KW-0966">Cell projection</keyword>
<keyword evidence="7" id="KW-0206">Cytoskeleton</keyword>
<dbReference type="AlphaFoldDB" id="A7S0R4"/>
<dbReference type="eggNOG" id="ENOG502RYSU">
    <property type="taxonomic scope" value="Eukaryota"/>
</dbReference>
<keyword evidence="6" id="KW-0175">Coiled coil</keyword>
<comment type="subcellular location">
    <subcellularLocation>
        <location evidence="1">Cell projection</location>
        <location evidence="1">Cilium</location>
    </subcellularLocation>
    <subcellularLocation>
        <location evidence="2">Cytoplasm</location>
        <location evidence="2">Cytoskeleton</location>
    </subcellularLocation>
</comment>
<organism evidence="9 10">
    <name type="scientific">Nematostella vectensis</name>
    <name type="common">Starlet sea anemone</name>
    <dbReference type="NCBI Taxonomy" id="45351"/>
    <lineage>
        <taxon>Eukaryota</taxon>
        <taxon>Metazoa</taxon>
        <taxon>Cnidaria</taxon>
        <taxon>Anthozoa</taxon>
        <taxon>Hexacorallia</taxon>
        <taxon>Actiniaria</taxon>
        <taxon>Edwardsiidae</taxon>
        <taxon>Nematostella</taxon>
    </lineage>
</organism>
<sequence>MDQFGRLELRWAQGYDGGSATYINKHTVCFVCGNSIKFINTKDNSEAFLPSPGDGIVHLVTNPGYDLYAFTERKSDPRIFVYMFPDFSEPRAILKGGAQLSYSSIAFAHNSTVLAAFSGLPDFQLTVWNWTDQVPLCSISVVHQTCTNMSFNPLNWRQLCTIGPEMLTVWNIEQLNEKYKFTSNQMRLPPADGSPDSGEFENLEHSISRMGRTFTSEGFLLTKAAIGGIVGGDAKEFEPGEKTIRCVPVSHCWTPQGKVFCGCSGGQLLSVDTEVNMVRVIATPAPFLQKGRTETLSQLPTMESLQEEPEDDNDAAVLGNKLTPGGTDCLALHKKGLYAGGQDGILRCLDMTGSEVTVTEKVDTGATITSLCWSTDYSTLAIGSSKGSMKLYEPGKELSQLFDVCTSELVGIDCLLG</sequence>
<dbReference type="KEGG" id="nve:5514618"/>
<dbReference type="PANTHER" id="PTHR14885">
    <property type="entry name" value="CILIA- AND FLAGELLA-ASSOCIATED PROTEIN 43-RELATED"/>
    <property type="match status" value="1"/>
</dbReference>
<protein>
    <recommendedName>
        <fullName evidence="11">Cilia- and flagella-associated protein 43</fullName>
    </recommendedName>
</protein>
<dbReference type="EMBL" id="DS469561">
    <property type="protein sequence ID" value="EDO42783.1"/>
    <property type="molecule type" value="Genomic_DNA"/>
</dbReference>
<evidence type="ECO:0000256" key="4">
    <source>
        <dbReference type="ARBA" id="ARBA00022574"/>
    </source>
</evidence>
<dbReference type="GO" id="GO:0003341">
    <property type="term" value="P:cilium movement"/>
    <property type="evidence" value="ECO:0007669"/>
    <property type="project" value="UniProtKB-ARBA"/>
</dbReference>
<dbReference type="GO" id="GO:0005929">
    <property type="term" value="C:cilium"/>
    <property type="evidence" value="ECO:0007669"/>
    <property type="project" value="UniProtKB-SubCell"/>
</dbReference>
<evidence type="ECO:0000256" key="5">
    <source>
        <dbReference type="ARBA" id="ARBA00022737"/>
    </source>
</evidence>
<reference evidence="9 10" key="1">
    <citation type="journal article" date="2007" name="Science">
        <title>Sea anemone genome reveals ancestral eumetazoan gene repertoire and genomic organization.</title>
        <authorList>
            <person name="Putnam N.H."/>
            <person name="Srivastava M."/>
            <person name="Hellsten U."/>
            <person name="Dirks B."/>
            <person name="Chapman J."/>
            <person name="Salamov A."/>
            <person name="Terry A."/>
            <person name="Shapiro H."/>
            <person name="Lindquist E."/>
            <person name="Kapitonov V.V."/>
            <person name="Jurka J."/>
            <person name="Genikhovich G."/>
            <person name="Grigoriev I.V."/>
            <person name="Lucas S.M."/>
            <person name="Steele R.E."/>
            <person name="Finnerty J.R."/>
            <person name="Technau U."/>
            <person name="Martindale M.Q."/>
            <person name="Rokhsar D.S."/>
        </authorList>
    </citation>
    <scope>NUCLEOTIDE SEQUENCE [LARGE SCALE GENOMIC DNA]</scope>
    <source>
        <strain evidence="10">CH2 X CH6</strain>
    </source>
</reference>
<dbReference type="InParanoid" id="A7S0R4"/>
<dbReference type="Gene3D" id="2.130.10.10">
    <property type="entry name" value="YVTN repeat-like/Quinoprotein amine dehydrogenase"/>
    <property type="match status" value="2"/>
</dbReference>
<evidence type="ECO:0000256" key="3">
    <source>
        <dbReference type="ARBA" id="ARBA00022490"/>
    </source>
</evidence>
<dbReference type="STRING" id="45351.A7S0R4"/>
<keyword evidence="10" id="KW-1185">Reference proteome</keyword>
<dbReference type="PANTHER" id="PTHR14885:SF1">
    <property type="entry name" value="CILIA- AND FLAGELLA-ASSOCIATED PROTEIN 43"/>
    <property type="match status" value="1"/>
</dbReference>
<dbReference type="SUPFAM" id="SSF69322">
    <property type="entry name" value="Tricorn protease domain 2"/>
    <property type="match status" value="1"/>
</dbReference>
<evidence type="ECO:0000256" key="7">
    <source>
        <dbReference type="ARBA" id="ARBA00023212"/>
    </source>
</evidence>
<keyword evidence="3" id="KW-0963">Cytoplasm</keyword>
<gene>
    <name evidence="9" type="ORF">NEMVEDRAFT_v1g165021</name>
</gene>
<dbReference type="PhylomeDB" id="A7S0R4"/>
<dbReference type="Proteomes" id="UP000001593">
    <property type="component" value="Unassembled WGS sequence"/>
</dbReference>
<evidence type="ECO:0000313" key="10">
    <source>
        <dbReference type="Proteomes" id="UP000001593"/>
    </source>
</evidence>